<sequence length="196" mass="21874">MTLKNTPDRWGAVSQSLHWLIVLLIFSLCVVGLLMDELPRTPKYFWVYTAHKSAGITVLALVIVRLAWRLLAGAPRPVPNTPGWQHAIASITHVLLYAVMLGMPLSGWLYDSASGLRPFKFFGLFDMPKLTAPDDGLRHLSHTAHEWGLYVIIVLVLMHAGAALYHHLVLRDATLARMLPRGWLRLPASQSPAKES</sequence>
<keyword evidence="10" id="KW-0408">Iron</keyword>
<comment type="caution">
    <text evidence="15">The sequence shown here is derived from an EMBL/GenBank/DDBJ whole genome shotgun (WGS) entry which is preliminary data.</text>
</comment>
<evidence type="ECO:0000256" key="4">
    <source>
        <dbReference type="ARBA" id="ARBA00022475"/>
    </source>
</evidence>
<protein>
    <submittedName>
        <fullName evidence="15">Cytochrome b</fullName>
    </submittedName>
</protein>
<dbReference type="GO" id="GO:0020037">
    <property type="term" value="F:heme binding"/>
    <property type="evidence" value="ECO:0007669"/>
    <property type="project" value="TreeGrafter"/>
</dbReference>
<feature type="domain" description="Cytochrome b561 bacterial/Ni-hydrogenase" evidence="14">
    <location>
        <begin position="9"/>
        <end position="180"/>
    </location>
</feature>
<dbReference type="Gene3D" id="1.20.950.20">
    <property type="entry name" value="Transmembrane di-heme cytochromes, Chain C"/>
    <property type="match status" value="1"/>
</dbReference>
<dbReference type="Proteomes" id="UP000289784">
    <property type="component" value="Unassembled WGS sequence"/>
</dbReference>
<dbReference type="Pfam" id="PF01292">
    <property type="entry name" value="Ni_hydr_CYTB"/>
    <property type="match status" value="1"/>
</dbReference>
<name>A0A4V1N1L1_9GAMM</name>
<evidence type="ECO:0000256" key="12">
    <source>
        <dbReference type="ARBA" id="ARBA00037975"/>
    </source>
</evidence>
<dbReference type="GO" id="GO:0046872">
    <property type="term" value="F:metal ion binding"/>
    <property type="evidence" value="ECO:0007669"/>
    <property type="project" value="UniProtKB-KW"/>
</dbReference>
<reference evidence="15 16" key="1">
    <citation type="submission" date="2019-01" db="EMBL/GenBank/DDBJ databases">
        <title>Pseudoxanthomonas composti sp. nov., isolated from compost.</title>
        <authorList>
            <person name="Yang G."/>
        </authorList>
    </citation>
    <scope>NUCLEOTIDE SEQUENCE [LARGE SCALE GENOMIC DNA]</scope>
    <source>
        <strain evidence="15 16">GSS15</strain>
    </source>
</reference>
<evidence type="ECO:0000256" key="13">
    <source>
        <dbReference type="SAM" id="Phobius"/>
    </source>
</evidence>
<dbReference type="OrthoDB" id="8589936at2"/>
<evidence type="ECO:0000313" key="15">
    <source>
        <dbReference type="EMBL" id="RXR08678.1"/>
    </source>
</evidence>
<keyword evidence="16" id="KW-1185">Reference proteome</keyword>
<keyword evidence="5" id="KW-0349">Heme</keyword>
<evidence type="ECO:0000256" key="3">
    <source>
        <dbReference type="ARBA" id="ARBA00022448"/>
    </source>
</evidence>
<keyword evidence="9 13" id="KW-1133">Transmembrane helix</keyword>
<keyword evidence="6 13" id="KW-0812">Transmembrane</keyword>
<comment type="cofactor">
    <cofactor evidence="1">
        <name>heme b</name>
        <dbReference type="ChEBI" id="CHEBI:60344"/>
    </cofactor>
</comment>
<keyword evidence="4" id="KW-1003">Cell membrane</keyword>
<evidence type="ECO:0000313" key="16">
    <source>
        <dbReference type="Proteomes" id="UP000289784"/>
    </source>
</evidence>
<dbReference type="RefSeq" id="WP_129469569.1">
    <property type="nucleotide sequence ID" value="NZ_SAWZ01000001.1"/>
</dbReference>
<feature type="transmembrane region" description="Helical" evidence="13">
    <location>
        <begin position="88"/>
        <end position="110"/>
    </location>
</feature>
<proteinExistence type="inferred from homology"/>
<dbReference type="AlphaFoldDB" id="A0A4V1N1L1"/>
<dbReference type="InterPro" id="IPR016174">
    <property type="entry name" value="Di-haem_cyt_TM"/>
</dbReference>
<dbReference type="InterPro" id="IPR011577">
    <property type="entry name" value="Cyt_b561_bac/Ni-Hgenase"/>
</dbReference>
<evidence type="ECO:0000256" key="7">
    <source>
        <dbReference type="ARBA" id="ARBA00022723"/>
    </source>
</evidence>
<comment type="subcellular location">
    <subcellularLocation>
        <location evidence="2">Cell membrane</location>
        <topology evidence="2">Multi-pass membrane protein</topology>
    </subcellularLocation>
</comment>
<evidence type="ECO:0000256" key="11">
    <source>
        <dbReference type="ARBA" id="ARBA00023136"/>
    </source>
</evidence>
<accession>A0A4V1N1L1</accession>
<dbReference type="GO" id="GO:0005886">
    <property type="term" value="C:plasma membrane"/>
    <property type="evidence" value="ECO:0007669"/>
    <property type="project" value="UniProtKB-SubCell"/>
</dbReference>
<keyword evidence="11 13" id="KW-0472">Membrane</keyword>
<dbReference type="PANTHER" id="PTHR30529:SF7">
    <property type="entry name" value="CYTOCHROME B561 BACTERIAL_NI-HYDROGENASE DOMAIN-CONTAINING PROTEIN"/>
    <property type="match status" value="1"/>
</dbReference>
<dbReference type="SUPFAM" id="SSF81342">
    <property type="entry name" value="Transmembrane di-heme cytochromes"/>
    <property type="match status" value="1"/>
</dbReference>
<dbReference type="GO" id="GO:0009055">
    <property type="term" value="F:electron transfer activity"/>
    <property type="evidence" value="ECO:0007669"/>
    <property type="project" value="InterPro"/>
</dbReference>
<evidence type="ECO:0000256" key="9">
    <source>
        <dbReference type="ARBA" id="ARBA00022989"/>
    </source>
</evidence>
<dbReference type="PANTHER" id="PTHR30529">
    <property type="entry name" value="CYTOCHROME B561"/>
    <property type="match status" value="1"/>
</dbReference>
<organism evidence="15 16">
    <name type="scientific">Pseudoxanthomonas composti</name>
    <dbReference type="NCBI Taxonomy" id="2137479"/>
    <lineage>
        <taxon>Bacteria</taxon>
        <taxon>Pseudomonadati</taxon>
        <taxon>Pseudomonadota</taxon>
        <taxon>Gammaproteobacteria</taxon>
        <taxon>Lysobacterales</taxon>
        <taxon>Lysobacteraceae</taxon>
        <taxon>Pseudoxanthomonas</taxon>
    </lineage>
</organism>
<keyword evidence="8" id="KW-0249">Electron transport</keyword>
<feature type="transmembrane region" description="Helical" evidence="13">
    <location>
        <begin position="147"/>
        <end position="168"/>
    </location>
</feature>
<evidence type="ECO:0000256" key="10">
    <source>
        <dbReference type="ARBA" id="ARBA00023004"/>
    </source>
</evidence>
<evidence type="ECO:0000256" key="8">
    <source>
        <dbReference type="ARBA" id="ARBA00022982"/>
    </source>
</evidence>
<gene>
    <name evidence="15" type="ORF">EPA99_02365</name>
</gene>
<feature type="transmembrane region" description="Helical" evidence="13">
    <location>
        <begin position="46"/>
        <end position="68"/>
    </location>
</feature>
<dbReference type="EMBL" id="SAWZ01000001">
    <property type="protein sequence ID" value="RXR08678.1"/>
    <property type="molecule type" value="Genomic_DNA"/>
</dbReference>
<keyword evidence="3" id="KW-0813">Transport</keyword>
<evidence type="ECO:0000259" key="14">
    <source>
        <dbReference type="Pfam" id="PF01292"/>
    </source>
</evidence>
<feature type="transmembrane region" description="Helical" evidence="13">
    <location>
        <begin position="16"/>
        <end position="34"/>
    </location>
</feature>
<evidence type="ECO:0000256" key="2">
    <source>
        <dbReference type="ARBA" id="ARBA00004651"/>
    </source>
</evidence>
<keyword evidence="7" id="KW-0479">Metal-binding</keyword>
<dbReference type="InterPro" id="IPR052168">
    <property type="entry name" value="Cytochrome_b561_oxidase"/>
</dbReference>
<comment type="similarity">
    <text evidence="12">Belongs to the cytochrome b561 family.</text>
</comment>
<dbReference type="GO" id="GO:0022904">
    <property type="term" value="P:respiratory electron transport chain"/>
    <property type="evidence" value="ECO:0007669"/>
    <property type="project" value="InterPro"/>
</dbReference>
<evidence type="ECO:0000256" key="1">
    <source>
        <dbReference type="ARBA" id="ARBA00001970"/>
    </source>
</evidence>
<evidence type="ECO:0000256" key="5">
    <source>
        <dbReference type="ARBA" id="ARBA00022617"/>
    </source>
</evidence>
<evidence type="ECO:0000256" key="6">
    <source>
        <dbReference type="ARBA" id="ARBA00022692"/>
    </source>
</evidence>